<feature type="region of interest" description="Disordered" evidence="5">
    <location>
        <begin position="206"/>
        <end position="228"/>
    </location>
</feature>
<dbReference type="Pfam" id="PF01694">
    <property type="entry name" value="Rhomboid"/>
    <property type="match status" value="1"/>
</dbReference>
<dbReference type="RefSeq" id="WP_231960454.1">
    <property type="nucleotide sequence ID" value="NZ_LT608328.1"/>
</dbReference>
<evidence type="ECO:0000259" key="7">
    <source>
        <dbReference type="Pfam" id="PF01694"/>
    </source>
</evidence>
<dbReference type="GO" id="GO:0016020">
    <property type="term" value="C:membrane"/>
    <property type="evidence" value="ECO:0007669"/>
    <property type="project" value="UniProtKB-SubCell"/>
</dbReference>
<evidence type="ECO:0000256" key="2">
    <source>
        <dbReference type="ARBA" id="ARBA00022692"/>
    </source>
</evidence>
<comment type="subcellular location">
    <subcellularLocation>
        <location evidence="1">Membrane</location>
        <topology evidence="1">Multi-pass membrane protein</topology>
    </subcellularLocation>
</comment>
<feature type="transmembrane region" description="Helical" evidence="6">
    <location>
        <begin position="90"/>
        <end position="115"/>
    </location>
</feature>
<feature type="transmembrane region" description="Helical" evidence="6">
    <location>
        <begin position="127"/>
        <end position="148"/>
    </location>
</feature>
<dbReference type="STRING" id="1642646.ING2E5A_1337"/>
<evidence type="ECO:0000256" key="1">
    <source>
        <dbReference type="ARBA" id="ARBA00004141"/>
    </source>
</evidence>
<dbReference type="PANTHER" id="PTHR43731:SF9">
    <property type="entry name" value="SLR1461 PROTEIN"/>
    <property type="match status" value="1"/>
</dbReference>
<keyword evidence="2 6" id="KW-0812">Transmembrane</keyword>
<feature type="transmembrane region" description="Helical" evidence="6">
    <location>
        <begin position="24"/>
        <end position="44"/>
    </location>
</feature>
<dbReference type="SUPFAM" id="SSF144091">
    <property type="entry name" value="Rhomboid-like"/>
    <property type="match status" value="1"/>
</dbReference>
<dbReference type="InterPro" id="IPR035952">
    <property type="entry name" value="Rhomboid-like_sf"/>
</dbReference>
<dbReference type="KEGG" id="pmuc:ING2E5A_1337"/>
<reference evidence="8 9" key="1">
    <citation type="submission" date="2016-08" db="EMBL/GenBank/DDBJ databases">
        <authorList>
            <person name="Seilhamer J.J."/>
        </authorList>
    </citation>
    <scope>NUCLEOTIDE SEQUENCE [LARGE SCALE GENOMIC DNA]</scope>
    <source>
        <strain evidence="8">ING2-E5A</strain>
    </source>
</reference>
<organism evidence="8 9">
    <name type="scientific">Petrimonas mucosa</name>
    <dbReference type="NCBI Taxonomy" id="1642646"/>
    <lineage>
        <taxon>Bacteria</taxon>
        <taxon>Pseudomonadati</taxon>
        <taxon>Bacteroidota</taxon>
        <taxon>Bacteroidia</taxon>
        <taxon>Bacteroidales</taxon>
        <taxon>Dysgonomonadaceae</taxon>
        <taxon>Petrimonas</taxon>
    </lineage>
</organism>
<evidence type="ECO:0000256" key="6">
    <source>
        <dbReference type="SAM" id="Phobius"/>
    </source>
</evidence>
<feature type="transmembrane region" description="Helical" evidence="6">
    <location>
        <begin position="155"/>
        <end position="174"/>
    </location>
</feature>
<evidence type="ECO:0000256" key="5">
    <source>
        <dbReference type="SAM" id="MobiDB-lite"/>
    </source>
</evidence>
<dbReference type="Gene3D" id="1.20.1540.10">
    <property type="entry name" value="Rhomboid-like"/>
    <property type="match status" value="1"/>
</dbReference>
<dbReference type="AlphaFoldDB" id="A0A1G4G6K1"/>
<name>A0A1G4G6K1_9BACT</name>
<evidence type="ECO:0000256" key="3">
    <source>
        <dbReference type="ARBA" id="ARBA00022989"/>
    </source>
</evidence>
<evidence type="ECO:0000313" key="8">
    <source>
        <dbReference type="EMBL" id="SCM57439.1"/>
    </source>
</evidence>
<keyword evidence="4 6" id="KW-0472">Membrane</keyword>
<accession>A0A1G4G6K1</accession>
<feature type="compositionally biased region" description="Acidic residues" evidence="5">
    <location>
        <begin position="215"/>
        <end position="228"/>
    </location>
</feature>
<keyword evidence="3 6" id="KW-1133">Transmembrane helix</keyword>
<protein>
    <recommendedName>
        <fullName evidence="7">Peptidase S54 rhomboid domain-containing protein</fullName>
    </recommendedName>
</protein>
<evidence type="ECO:0000313" key="9">
    <source>
        <dbReference type="Proteomes" id="UP000178485"/>
    </source>
</evidence>
<dbReference type="Proteomes" id="UP000178485">
    <property type="component" value="Chromosome i"/>
</dbReference>
<dbReference type="EMBL" id="LT608328">
    <property type="protein sequence ID" value="SCM57439.1"/>
    <property type="molecule type" value="Genomic_DNA"/>
</dbReference>
<dbReference type="PANTHER" id="PTHR43731">
    <property type="entry name" value="RHOMBOID PROTEASE"/>
    <property type="match status" value="1"/>
</dbReference>
<feature type="domain" description="Peptidase S54 rhomboid" evidence="7">
    <location>
        <begin position="70"/>
        <end position="205"/>
    </location>
</feature>
<feature type="transmembrane region" description="Helical" evidence="6">
    <location>
        <begin position="186"/>
        <end position="203"/>
    </location>
</feature>
<dbReference type="GO" id="GO:0004252">
    <property type="term" value="F:serine-type endopeptidase activity"/>
    <property type="evidence" value="ECO:0007669"/>
    <property type="project" value="InterPro"/>
</dbReference>
<gene>
    <name evidence="8" type="ORF">ING2E5A_1337</name>
</gene>
<sequence>MVLFISFVLMEDRASTERWQIRRIRLAVIPALVMVVLVWMAFLVDHTRIASFNFSLLGIYPRQLRGVPGIFLSPFVHGSFSHLISNTLPLLVLISLLFYFYSQIAPMTFASLWSLSGLFTWLTGREAFHIGASGLIFALLFFLFFSGLFRKHVPLIAVSMVVTFIYGSSLWSIFPIAEYIDISLSWEAHLSGAAVGLIVAFSLRKRGPQKPPSFSDEEEEEEDDSGLP</sequence>
<proteinExistence type="predicted"/>
<dbReference type="InterPro" id="IPR022764">
    <property type="entry name" value="Peptidase_S54_rhomboid_dom"/>
</dbReference>
<dbReference type="InterPro" id="IPR050925">
    <property type="entry name" value="Rhomboid_protease_S54"/>
</dbReference>
<keyword evidence="9" id="KW-1185">Reference proteome</keyword>
<evidence type="ECO:0000256" key="4">
    <source>
        <dbReference type="ARBA" id="ARBA00023136"/>
    </source>
</evidence>